<evidence type="ECO:0000313" key="1">
    <source>
        <dbReference type="EMBL" id="CAK98936.1"/>
    </source>
</evidence>
<sequence>MYDEDAESISKMIGDKTVITSSLSLSDSGQGGSNKTSSGEQLSYHIIYLTHMFNNVAFFKKA</sequence>
<protein>
    <submittedName>
        <fullName evidence="1">Uncharacterized protein</fullName>
    </submittedName>
</protein>
<dbReference type="RefSeq" id="WP_084566891.1">
    <property type="nucleotide sequence ID" value="NZ_CP053304.1"/>
</dbReference>
<proteinExistence type="predicted"/>
<reference evidence="1" key="1">
    <citation type="journal article" date="2010" name="Appl. Environ. Microbiol.">
        <title>Partial chromosome sequence of Spiroplasma citri reveals extensive viral invasion and important gene decay.</title>
        <authorList>
            <person name="Carle P."/>
            <person name="Saillard C."/>
            <person name="Carrere N."/>
            <person name="Carrere S."/>
            <person name="Duret S."/>
            <person name="Eveillard S."/>
            <person name="Gaurivaud P."/>
            <person name="Gourgues G."/>
            <person name="Gouzy J."/>
            <person name="Salar P."/>
            <person name="Verdin E."/>
            <person name="Breton M."/>
            <person name="Blanchard A."/>
            <person name="Laigret F."/>
            <person name="Bove J.M."/>
            <person name="Renaudin J."/>
            <person name="Foissac X."/>
        </authorList>
    </citation>
    <scope>NUCLEOTIDE SEQUENCE</scope>
    <source>
        <strain evidence="1">GII3-3X</strain>
    </source>
</reference>
<dbReference type="KEGG" id="sck:SCITRI_001122"/>
<dbReference type="EMBL" id="AM285305">
    <property type="protein sequence ID" value="CAK98936.1"/>
    <property type="molecule type" value="Genomic_DNA"/>
</dbReference>
<gene>
    <name evidence="1" type="ORF">SPICI04_144</name>
</gene>
<dbReference type="AlphaFoldDB" id="Q14NJ3"/>
<accession>Q14NJ3</accession>
<organism evidence="1">
    <name type="scientific">Spiroplasma citri</name>
    <dbReference type="NCBI Taxonomy" id="2133"/>
    <lineage>
        <taxon>Bacteria</taxon>
        <taxon>Bacillati</taxon>
        <taxon>Mycoplasmatota</taxon>
        <taxon>Mollicutes</taxon>
        <taxon>Entomoplasmatales</taxon>
        <taxon>Spiroplasmataceae</taxon>
        <taxon>Spiroplasma</taxon>
    </lineage>
</organism>
<name>Q14NJ3_SPICI</name>